<name>A0A2P2QEI4_RHIMU</name>
<reference evidence="1" key="1">
    <citation type="submission" date="2018-02" db="EMBL/GenBank/DDBJ databases">
        <title>Rhizophora mucronata_Transcriptome.</title>
        <authorList>
            <person name="Meera S.P."/>
            <person name="Sreeshan A."/>
            <person name="Augustine A."/>
        </authorList>
    </citation>
    <scope>NUCLEOTIDE SEQUENCE</scope>
    <source>
        <tissue evidence="1">Leaf</tissue>
    </source>
</reference>
<accession>A0A2P2QEI4</accession>
<proteinExistence type="predicted"/>
<protein>
    <submittedName>
        <fullName evidence="1">Uncharacterized protein</fullName>
    </submittedName>
</protein>
<evidence type="ECO:0000313" key="1">
    <source>
        <dbReference type="EMBL" id="MBX65399.1"/>
    </source>
</evidence>
<sequence length="16" mass="1879">MSLGNTMTWCIRVFYG</sequence>
<organism evidence="1">
    <name type="scientific">Rhizophora mucronata</name>
    <name type="common">Asiatic mangrove</name>
    <dbReference type="NCBI Taxonomy" id="61149"/>
    <lineage>
        <taxon>Eukaryota</taxon>
        <taxon>Viridiplantae</taxon>
        <taxon>Streptophyta</taxon>
        <taxon>Embryophyta</taxon>
        <taxon>Tracheophyta</taxon>
        <taxon>Spermatophyta</taxon>
        <taxon>Magnoliopsida</taxon>
        <taxon>eudicotyledons</taxon>
        <taxon>Gunneridae</taxon>
        <taxon>Pentapetalae</taxon>
        <taxon>rosids</taxon>
        <taxon>fabids</taxon>
        <taxon>Malpighiales</taxon>
        <taxon>Rhizophoraceae</taxon>
        <taxon>Rhizophora</taxon>
    </lineage>
</organism>
<dbReference type="EMBL" id="GGEC01084915">
    <property type="protein sequence ID" value="MBX65399.1"/>
    <property type="molecule type" value="Transcribed_RNA"/>
</dbReference>
<dbReference type="AlphaFoldDB" id="A0A2P2QEI4"/>